<dbReference type="OrthoDB" id="159449at2759"/>
<dbReference type="GO" id="GO:0031267">
    <property type="term" value="F:small GTPase binding"/>
    <property type="evidence" value="ECO:0007669"/>
    <property type="project" value="TreeGrafter"/>
</dbReference>
<keyword evidence="2" id="KW-0175">Coiled coil</keyword>
<dbReference type="InterPro" id="IPR035969">
    <property type="entry name" value="Rab-GAP_TBC_sf"/>
</dbReference>
<dbReference type="Proteomes" id="UP000784294">
    <property type="component" value="Unassembled WGS sequence"/>
</dbReference>
<dbReference type="AlphaFoldDB" id="A0A3S5AFQ9"/>
<dbReference type="Gene3D" id="1.10.10.750">
    <property type="entry name" value="Ypt/Rab-GAP domain of gyp1p, domain 1"/>
    <property type="match status" value="1"/>
</dbReference>
<sequence length="195" mass="23257">MAATHAPIGKSETDSGDDNKMEHGQINAEEVLEYDRYGFYGGQQYTDPERLVAFLFLFFREFRVPIKVIRSRELKWRDMFLDWTMWTTKYKRKVRDRCRKGIPDSMRCEAWQRLCCSPMMSYVRPKAFAVTPLGSQRPRKLSKRIFNSLSKNENFRSMPTINTGSPSLLVRRANFHKAYIDLFMRLLLCYWYYNN</sequence>
<evidence type="ECO:0008006" key="6">
    <source>
        <dbReference type="Google" id="ProtNLM"/>
    </source>
</evidence>
<dbReference type="SUPFAM" id="SSF47923">
    <property type="entry name" value="Ypt/Rab-GAP domain of gyp1p"/>
    <property type="match status" value="1"/>
</dbReference>
<feature type="compositionally biased region" description="Basic and acidic residues" evidence="3">
    <location>
        <begin position="11"/>
        <end position="21"/>
    </location>
</feature>
<dbReference type="InterPro" id="IPR050302">
    <property type="entry name" value="Rab_GAP_TBC_domain"/>
</dbReference>
<reference evidence="4" key="1">
    <citation type="submission" date="2018-11" db="EMBL/GenBank/DDBJ databases">
        <authorList>
            <consortium name="Pathogen Informatics"/>
        </authorList>
    </citation>
    <scope>NUCLEOTIDE SEQUENCE</scope>
</reference>
<feature type="region of interest" description="Disordered" evidence="3">
    <location>
        <begin position="1"/>
        <end position="21"/>
    </location>
</feature>
<evidence type="ECO:0000313" key="5">
    <source>
        <dbReference type="Proteomes" id="UP000784294"/>
    </source>
</evidence>
<name>A0A3S5AFQ9_9PLAT</name>
<organism evidence="4 5">
    <name type="scientific">Protopolystoma xenopodis</name>
    <dbReference type="NCBI Taxonomy" id="117903"/>
    <lineage>
        <taxon>Eukaryota</taxon>
        <taxon>Metazoa</taxon>
        <taxon>Spiralia</taxon>
        <taxon>Lophotrochozoa</taxon>
        <taxon>Platyhelminthes</taxon>
        <taxon>Monogenea</taxon>
        <taxon>Polyopisthocotylea</taxon>
        <taxon>Polystomatidea</taxon>
        <taxon>Polystomatidae</taxon>
        <taxon>Protopolystoma</taxon>
    </lineage>
</organism>
<evidence type="ECO:0000256" key="1">
    <source>
        <dbReference type="ARBA" id="ARBA00022468"/>
    </source>
</evidence>
<accession>A0A3S5AFQ9</accession>
<keyword evidence="5" id="KW-1185">Reference proteome</keyword>
<evidence type="ECO:0000313" key="4">
    <source>
        <dbReference type="EMBL" id="VEL28130.1"/>
    </source>
</evidence>
<dbReference type="GO" id="GO:0005096">
    <property type="term" value="F:GTPase activator activity"/>
    <property type="evidence" value="ECO:0007669"/>
    <property type="project" value="UniProtKB-KW"/>
</dbReference>
<dbReference type="EMBL" id="CAAALY010092529">
    <property type="protein sequence ID" value="VEL28130.1"/>
    <property type="molecule type" value="Genomic_DNA"/>
</dbReference>
<dbReference type="FunFam" id="1.10.10.750:FF:000003">
    <property type="entry name" value="GTPase activating protein (Evi5)"/>
    <property type="match status" value="1"/>
</dbReference>
<evidence type="ECO:0000256" key="2">
    <source>
        <dbReference type="ARBA" id="ARBA00023054"/>
    </source>
</evidence>
<gene>
    <name evidence="4" type="ORF">PXEA_LOCUS21570</name>
</gene>
<proteinExistence type="predicted"/>
<evidence type="ECO:0000256" key="3">
    <source>
        <dbReference type="SAM" id="MobiDB-lite"/>
    </source>
</evidence>
<protein>
    <recommendedName>
        <fullName evidence="6">Rab-GAP TBC domain-containing protein</fullName>
    </recommendedName>
</protein>
<dbReference type="PANTHER" id="PTHR47219:SF4">
    <property type="entry name" value="TBC1 DOMAIN FAMILY MEMBER 10A"/>
    <property type="match status" value="1"/>
</dbReference>
<dbReference type="PANTHER" id="PTHR47219">
    <property type="entry name" value="RAB GTPASE-ACTIVATING PROTEIN 1-LIKE"/>
    <property type="match status" value="1"/>
</dbReference>
<comment type="caution">
    <text evidence="4">The sequence shown here is derived from an EMBL/GenBank/DDBJ whole genome shotgun (WGS) entry which is preliminary data.</text>
</comment>
<keyword evidence="1" id="KW-0343">GTPase activation</keyword>